<sequence>MFIEESMELNMEIKDWITIGAVIIGPVLAVQAQKIIENITERKRRKLQLFHTLMETRATRLSGAHVSALNMIDLDFYGKSVFGKRWQSEADKKVTNAWKIYNDHLNNSVPDERLDAWIERSNDLFTSLLYAMAQSLGYDFDEVQLKRDCYSPIAHGRVENEQTKVREGVLAILEGKRSLPMHITYLPPYHPIDPVVQPEVTGNEKVEPVEK</sequence>
<protein>
    <recommendedName>
        <fullName evidence="1">DUF6680 domain-containing protein</fullName>
    </recommendedName>
</protein>
<evidence type="ECO:0000313" key="2">
    <source>
        <dbReference type="EMBL" id="GLQ73494.1"/>
    </source>
</evidence>
<reference evidence="3" key="1">
    <citation type="journal article" date="2019" name="Int. J. Syst. Evol. Microbiol.">
        <title>The Global Catalogue of Microorganisms (GCM) 10K type strain sequencing project: providing services to taxonomists for standard genome sequencing and annotation.</title>
        <authorList>
            <consortium name="The Broad Institute Genomics Platform"/>
            <consortium name="The Broad Institute Genome Sequencing Center for Infectious Disease"/>
            <person name="Wu L."/>
            <person name="Ma J."/>
        </authorList>
    </citation>
    <scope>NUCLEOTIDE SEQUENCE [LARGE SCALE GENOMIC DNA]</scope>
    <source>
        <strain evidence="3">NBRC 15640</strain>
    </source>
</reference>
<dbReference type="InterPro" id="IPR046502">
    <property type="entry name" value="DUF6680"/>
</dbReference>
<keyword evidence="3" id="KW-1185">Reference proteome</keyword>
<organism evidence="2 3">
    <name type="scientific">Vibrio penaeicida</name>
    <dbReference type="NCBI Taxonomy" id="104609"/>
    <lineage>
        <taxon>Bacteria</taxon>
        <taxon>Pseudomonadati</taxon>
        <taxon>Pseudomonadota</taxon>
        <taxon>Gammaproteobacteria</taxon>
        <taxon>Vibrionales</taxon>
        <taxon>Vibrionaceae</taxon>
        <taxon>Vibrio</taxon>
    </lineage>
</organism>
<dbReference type="EMBL" id="BSNX01000031">
    <property type="protein sequence ID" value="GLQ73494.1"/>
    <property type="molecule type" value="Genomic_DNA"/>
</dbReference>
<accession>A0AAV5NSH5</accession>
<feature type="domain" description="DUF6680" evidence="1">
    <location>
        <begin position="11"/>
        <end position="185"/>
    </location>
</feature>
<proteinExistence type="predicted"/>
<comment type="caution">
    <text evidence="2">The sequence shown here is derived from an EMBL/GenBank/DDBJ whole genome shotgun (WGS) entry which is preliminary data.</text>
</comment>
<name>A0AAV5NSH5_9VIBR</name>
<dbReference type="Pfam" id="PF20385">
    <property type="entry name" value="DUF6680"/>
    <property type="match status" value="1"/>
</dbReference>
<evidence type="ECO:0000259" key="1">
    <source>
        <dbReference type="Pfam" id="PF20385"/>
    </source>
</evidence>
<evidence type="ECO:0000313" key="3">
    <source>
        <dbReference type="Proteomes" id="UP001156690"/>
    </source>
</evidence>
<dbReference type="AlphaFoldDB" id="A0AAV5NSH5"/>
<gene>
    <name evidence="2" type="ORF">GCM10007932_28540</name>
</gene>
<dbReference type="Proteomes" id="UP001156690">
    <property type="component" value="Unassembled WGS sequence"/>
</dbReference>